<dbReference type="PROSITE" id="PS51857">
    <property type="entry name" value="CSD_2"/>
    <property type="match status" value="1"/>
</dbReference>
<dbReference type="GO" id="GO:0005829">
    <property type="term" value="C:cytosol"/>
    <property type="evidence" value="ECO:0007669"/>
    <property type="project" value="UniProtKB-ARBA"/>
</dbReference>
<proteinExistence type="predicted"/>
<dbReference type="InterPro" id="IPR012156">
    <property type="entry name" value="Cold_shock_CspA"/>
</dbReference>
<evidence type="ECO:0000256" key="3">
    <source>
        <dbReference type="RuleBase" id="RU000408"/>
    </source>
</evidence>
<evidence type="ECO:0000313" key="6">
    <source>
        <dbReference type="Proteomes" id="UP000320386"/>
    </source>
</evidence>
<dbReference type="RefSeq" id="WP_145445283.1">
    <property type="nucleotide sequence ID" value="NZ_CP036280.1"/>
</dbReference>
<dbReference type="InterPro" id="IPR002059">
    <property type="entry name" value="CSP_DNA-bd"/>
</dbReference>
<name>A0A518BVZ4_9BACT</name>
<dbReference type="Gene3D" id="2.40.50.140">
    <property type="entry name" value="Nucleic acid-binding proteins"/>
    <property type="match status" value="1"/>
</dbReference>
<dbReference type="InterPro" id="IPR011129">
    <property type="entry name" value="CSD"/>
</dbReference>
<dbReference type="InterPro" id="IPR012340">
    <property type="entry name" value="NA-bd_OB-fold"/>
</dbReference>
<dbReference type="OrthoDB" id="9805039at2"/>
<dbReference type="PANTHER" id="PTHR46109:SF1">
    <property type="entry name" value="PROTEIN LIN-28 HOMOLOG"/>
    <property type="match status" value="1"/>
</dbReference>
<gene>
    <name evidence="5" type="primary">cspA</name>
    <name evidence="5" type="ORF">Pan265_09990</name>
</gene>
<dbReference type="InterPro" id="IPR051373">
    <property type="entry name" value="Lin-28_RNA-binding"/>
</dbReference>
<dbReference type="SMART" id="SM00357">
    <property type="entry name" value="CSP"/>
    <property type="match status" value="1"/>
</dbReference>
<dbReference type="PIRSF" id="PIRSF002599">
    <property type="entry name" value="Cold_shock_A"/>
    <property type="match status" value="1"/>
</dbReference>
<organism evidence="5 6">
    <name type="scientific">Mucisphaera calidilacus</name>
    <dbReference type="NCBI Taxonomy" id="2527982"/>
    <lineage>
        <taxon>Bacteria</taxon>
        <taxon>Pseudomonadati</taxon>
        <taxon>Planctomycetota</taxon>
        <taxon>Phycisphaerae</taxon>
        <taxon>Phycisphaerales</taxon>
        <taxon>Phycisphaeraceae</taxon>
        <taxon>Mucisphaera</taxon>
    </lineage>
</organism>
<dbReference type="GO" id="GO:0031054">
    <property type="term" value="P:pre-miRNA processing"/>
    <property type="evidence" value="ECO:0007669"/>
    <property type="project" value="TreeGrafter"/>
</dbReference>
<evidence type="ECO:0000256" key="2">
    <source>
        <dbReference type="ARBA" id="ARBA00022490"/>
    </source>
</evidence>
<dbReference type="InterPro" id="IPR019844">
    <property type="entry name" value="CSD_CS"/>
</dbReference>
<reference evidence="5 6" key="1">
    <citation type="submission" date="2019-02" db="EMBL/GenBank/DDBJ databases">
        <title>Deep-cultivation of Planctomycetes and their phenomic and genomic characterization uncovers novel biology.</title>
        <authorList>
            <person name="Wiegand S."/>
            <person name="Jogler M."/>
            <person name="Boedeker C."/>
            <person name="Pinto D."/>
            <person name="Vollmers J."/>
            <person name="Rivas-Marin E."/>
            <person name="Kohn T."/>
            <person name="Peeters S.H."/>
            <person name="Heuer A."/>
            <person name="Rast P."/>
            <person name="Oberbeckmann S."/>
            <person name="Bunk B."/>
            <person name="Jeske O."/>
            <person name="Meyerdierks A."/>
            <person name="Storesund J.E."/>
            <person name="Kallscheuer N."/>
            <person name="Luecker S."/>
            <person name="Lage O.M."/>
            <person name="Pohl T."/>
            <person name="Merkel B.J."/>
            <person name="Hornburger P."/>
            <person name="Mueller R.-W."/>
            <person name="Bruemmer F."/>
            <person name="Labrenz M."/>
            <person name="Spormann A.M."/>
            <person name="Op den Camp H."/>
            <person name="Overmann J."/>
            <person name="Amann R."/>
            <person name="Jetten M.S.M."/>
            <person name="Mascher T."/>
            <person name="Medema M.H."/>
            <person name="Devos D.P."/>
            <person name="Kaster A.-K."/>
            <person name="Ovreas L."/>
            <person name="Rohde M."/>
            <person name="Galperin M.Y."/>
            <person name="Jogler C."/>
        </authorList>
    </citation>
    <scope>NUCLEOTIDE SEQUENCE [LARGE SCALE GENOMIC DNA]</scope>
    <source>
        <strain evidence="5 6">Pan265</strain>
    </source>
</reference>
<dbReference type="SUPFAM" id="SSF50249">
    <property type="entry name" value="Nucleic acid-binding proteins"/>
    <property type="match status" value="1"/>
</dbReference>
<dbReference type="Pfam" id="PF00313">
    <property type="entry name" value="CSD"/>
    <property type="match status" value="1"/>
</dbReference>
<comment type="subcellular location">
    <subcellularLocation>
        <location evidence="1 3">Cytoplasm</location>
    </subcellularLocation>
</comment>
<evidence type="ECO:0000259" key="4">
    <source>
        <dbReference type="PROSITE" id="PS51857"/>
    </source>
</evidence>
<dbReference type="Proteomes" id="UP000320386">
    <property type="component" value="Chromosome"/>
</dbReference>
<dbReference type="EMBL" id="CP036280">
    <property type="protein sequence ID" value="QDU71150.1"/>
    <property type="molecule type" value="Genomic_DNA"/>
</dbReference>
<dbReference type="PANTHER" id="PTHR46109">
    <property type="entry name" value="PROTEIN LIN-28"/>
    <property type="match status" value="1"/>
</dbReference>
<evidence type="ECO:0000256" key="1">
    <source>
        <dbReference type="ARBA" id="ARBA00004496"/>
    </source>
</evidence>
<dbReference type="GO" id="GO:0003729">
    <property type="term" value="F:mRNA binding"/>
    <property type="evidence" value="ECO:0007669"/>
    <property type="project" value="TreeGrafter"/>
</dbReference>
<protein>
    <submittedName>
        <fullName evidence="5">Cold shock protein CspA</fullName>
    </submittedName>
</protein>
<evidence type="ECO:0000313" key="5">
    <source>
        <dbReference type="EMBL" id="QDU71150.1"/>
    </source>
</evidence>
<accession>A0A518BVZ4</accession>
<dbReference type="PRINTS" id="PR00050">
    <property type="entry name" value="COLDSHOCK"/>
</dbReference>
<keyword evidence="2" id="KW-0963">Cytoplasm</keyword>
<dbReference type="KEGG" id="mcad:Pan265_09990"/>
<dbReference type="CDD" id="cd04458">
    <property type="entry name" value="CSP_CDS"/>
    <property type="match status" value="1"/>
</dbReference>
<dbReference type="PROSITE" id="PS00352">
    <property type="entry name" value="CSD_1"/>
    <property type="match status" value="1"/>
</dbReference>
<dbReference type="AlphaFoldDB" id="A0A518BVZ4"/>
<feature type="domain" description="CSD" evidence="4">
    <location>
        <begin position="3"/>
        <end position="67"/>
    </location>
</feature>
<keyword evidence="6" id="KW-1185">Reference proteome</keyword>
<sequence length="74" mass="8317">MSLIQGRVKWFDPKKGFGFIVGPAGQDVFVHYTHIQSDGFRSLKDGEAVEYELIESDKGLQARQVHKAEVLQPS</sequence>